<keyword evidence="2" id="KW-1185">Reference proteome</keyword>
<evidence type="ECO:0000313" key="1">
    <source>
        <dbReference type="EMBL" id="EFH81065.1"/>
    </source>
</evidence>
<accession>D6U361</accession>
<dbReference type="Proteomes" id="UP000004508">
    <property type="component" value="Unassembled WGS sequence"/>
</dbReference>
<evidence type="ECO:0000313" key="2">
    <source>
        <dbReference type="Proteomes" id="UP000004508"/>
    </source>
</evidence>
<protein>
    <submittedName>
        <fullName evidence="1">Uncharacterized protein</fullName>
    </submittedName>
</protein>
<dbReference type="InParanoid" id="D6U361"/>
<reference evidence="1 2" key="1">
    <citation type="journal article" date="2011" name="Stand. Genomic Sci.">
        <title>Non-contiguous finished genome sequence and contextual data of the filamentous soil bacterium Ktedonobacter racemifer type strain (SOSP1-21).</title>
        <authorList>
            <person name="Chang Y.J."/>
            <person name="Land M."/>
            <person name="Hauser L."/>
            <person name="Chertkov O."/>
            <person name="Del Rio T.G."/>
            <person name="Nolan M."/>
            <person name="Copeland A."/>
            <person name="Tice H."/>
            <person name="Cheng J.F."/>
            <person name="Lucas S."/>
            <person name="Han C."/>
            <person name="Goodwin L."/>
            <person name="Pitluck S."/>
            <person name="Ivanova N."/>
            <person name="Ovchinikova G."/>
            <person name="Pati A."/>
            <person name="Chen A."/>
            <person name="Palaniappan K."/>
            <person name="Mavromatis K."/>
            <person name="Liolios K."/>
            <person name="Brettin T."/>
            <person name="Fiebig A."/>
            <person name="Rohde M."/>
            <person name="Abt B."/>
            <person name="Goker M."/>
            <person name="Detter J.C."/>
            <person name="Woyke T."/>
            <person name="Bristow J."/>
            <person name="Eisen J.A."/>
            <person name="Markowitz V."/>
            <person name="Hugenholtz P."/>
            <person name="Kyrpides N.C."/>
            <person name="Klenk H.P."/>
            <person name="Lapidus A."/>
        </authorList>
    </citation>
    <scope>NUCLEOTIDE SEQUENCE [LARGE SCALE GENOMIC DNA]</scope>
    <source>
        <strain evidence="2">DSM 44963</strain>
    </source>
</reference>
<dbReference type="STRING" id="485913.Krac_1739"/>
<sequence length="94" mass="10273">MFSIPPLFFFGLSRVVSLVLARRRVGKRTAGGLRGSSERCRACEGRGKACVLCSWFREIEAIIGDVKATVEGGAFDDAVRLKGWEVEGGRALLR</sequence>
<name>D6U361_KTERA</name>
<dbReference type="AlphaFoldDB" id="D6U361"/>
<proteinExistence type="predicted"/>
<organism evidence="1 2">
    <name type="scientific">Ktedonobacter racemifer DSM 44963</name>
    <dbReference type="NCBI Taxonomy" id="485913"/>
    <lineage>
        <taxon>Bacteria</taxon>
        <taxon>Bacillati</taxon>
        <taxon>Chloroflexota</taxon>
        <taxon>Ktedonobacteria</taxon>
        <taxon>Ktedonobacterales</taxon>
        <taxon>Ktedonobacteraceae</taxon>
        <taxon>Ktedonobacter</taxon>
    </lineage>
</organism>
<comment type="caution">
    <text evidence="1">The sequence shown here is derived from an EMBL/GenBank/DDBJ whole genome shotgun (WGS) entry which is preliminary data.</text>
</comment>
<dbReference type="EMBL" id="ADVG01000004">
    <property type="protein sequence ID" value="EFH81065.1"/>
    <property type="molecule type" value="Genomic_DNA"/>
</dbReference>
<gene>
    <name evidence="1" type="ORF">Krac_1739</name>
</gene>